<dbReference type="AlphaFoldDB" id="A0AAD2CBR8"/>
<keyword evidence="2" id="KW-1185">Reference proteome</keyword>
<sequence length="291" mass="31870">MSSEFLASMTFANGNNDLGCDCDECGVPLPAPIMAAVRKRKWEMIERRPMFSTQERSLISRQDGTSIWKTVVPVGSDPLVEFGQSHRILWVKQLDPKTCHIKSIGEGIIGSSSEEDSRKRLDWEEGDIYLVKSNGGKAIGWTHCLNKEENAGTLESSTAKGNSDDSTPSVEPAILITIKIPLSKKSEDTTPSEDELPDMDGITSDSWASYFLKLSQIVLNDCKEHSPGLIKLSEEYRKSVRHAMGKVQSKAQAIPNMTTGNGKAPIDSFALAPGTPMPRSTNQVDVATEQL</sequence>
<dbReference type="EMBL" id="CAKOGP040000001">
    <property type="protein sequence ID" value="CAJ1898976.1"/>
    <property type="molecule type" value="Genomic_DNA"/>
</dbReference>
<protein>
    <submittedName>
        <fullName evidence="1">Uncharacterized protein</fullName>
    </submittedName>
</protein>
<proteinExistence type="predicted"/>
<reference evidence="1" key="1">
    <citation type="submission" date="2023-08" db="EMBL/GenBank/DDBJ databases">
        <authorList>
            <person name="Audoor S."/>
            <person name="Bilcke G."/>
        </authorList>
    </citation>
    <scope>NUCLEOTIDE SEQUENCE</scope>
</reference>
<evidence type="ECO:0000313" key="1">
    <source>
        <dbReference type="EMBL" id="CAJ1898976.1"/>
    </source>
</evidence>
<dbReference type="Proteomes" id="UP001295423">
    <property type="component" value="Unassembled WGS sequence"/>
</dbReference>
<accession>A0AAD2CBR8</accession>
<name>A0AAD2CBR8_9STRA</name>
<gene>
    <name evidence="1" type="ORF">CYCCA115_LOCUS265</name>
</gene>
<evidence type="ECO:0000313" key="2">
    <source>
        <dbReference type="Proteomes" id="UP001295423"/>
    </source>
</evidence>
<organism evidence="1 2">
    <name type="scientific">Cylindrotheca closterium</name>
    <dbReference type="NCBI Taxonomy" id="2856"/>
    <lineage>
        <taxon>Eukaryota</taxon>
        <taxon>Sar</taxon>
        <taxon>Stramenopiles</taxon>
        <taxon>Ochrophyta</taxon>
        <taxon>Bacillariophyta</taxon>
        <taxon>Bacillariophyceae</taxon>
        <taxon>Bacillariophycidae</taxon>
        <taxon>Bacillariales</taxon>
        <taxon>Bacillariaceae</taxon>
        <taxon>Cylindrotheca</taxon>
    </lineage>
</organism>
<comment type="caution">
    <text evidence="1">The sequence shown here is derived from an EMBL/GenBank/DDBJ whole genome shotgun (WGS) entry which is preliminary data.</text>
</comment>